<keyword evidence="2" id="KW-1185">Reference proteome</keyword>
<comment type="caution">
    <text evidence="1">The sequence shown here is derived from an EMBL/GenBank/DDBJ whole genome shotgun (WGS) entry which is preliminary data.</text>
</comment>
<reference evidence="1 2" key="1">
    <citation type="journal article" date="2018" name="Front. Plant Sci.">
        <title>Red Clover (Trifolium pratense) and Zigzag Clover (T. medium) - A Picture of Genomic Similarities and Differences.</title>
        <authorList>
            <person name="Dluhosova J."/>
            <person name="Istvanek J."/>
            <person name="Nedelnik J."/>
            <person name="Repkova J."/>
        </authorList>
    </citation>
    <scope>NUCLEOTIDE SEQUENCE [LARGE SCALE GENOMIC DNA]</scope>
    <source>
        <strain evidence="2">cv. 10/8</strain>
        <tissue evidence="1">Leaf</tissue>
    </source>
</reference>
<proteinExistence type="predicted"/>
<dbReference type="EMBL" id="LXQA010779074">
    <property type="protein sequence ID" value="MCI70600.1"/>
    <property type="molecule type" value="Genomic_DNA"/>
</dbReference>
<organism evidence="1 2">
    <name type="scientific">Trifolium medium</name>
    <dbReference type="NCBI Taxonomy" id="97028"/>
    <lineage>
        <taxon>Eukaryota</taxon>
        <taxon>Viridiplantae</taxon>
        <taxon>Streptophyta</taxon>
        <taxon>Embryophyta</taxon>
        <taxon>Tracheophyta</taxon>
        <taxon>Spermatophyta</taxon>
        <taxon>Magnoliopsida</taxon>
        <taxon>eudicotyledons</taxon>
        <taxon>Gunneridae</taxon>
        <taxon>Pentapetalae</taxon>
        <taxon>rosids</taxon>
        <taxon>fabids</taxon>
        <taxon>Fabales</taxon>
        <taxon>Fabaceae</taxon>
        <taxon>Papilionoideae</taxon>
        <taxon>50 kb inversion clade</taxon>
        <taxon>NPAAA clade</taxon>
        <taxon>Hologalegina</taxon>
        <taxon>IRL clade</taxon>
        <taxon>Trifolieae</taxon>
        <taxon>Trifolium</taxon>
    </lineage>
</organism>
<sequence length="63" mass="7219">RVLVPLLGGDCDGSEIEVMMGVVVAMDLRWIYKVVAMDLRWIYNGRGSGGCDRSELEVMWVWW</sequence>
<protein>
    <submittedName>
        <fullName evidence="1">Uncharacterized protein</fullName>
    </submittedName>
</protein>
<evidence type="ECO:0000313" key="1">
    <source>
        <dbReference type="EMBL" id="MCI70600.1"/>
    </source>
</evidence>
<dbReference type="Proteomes" id="UP000265520">
    <property type="component" value="Unassembled WGS sequence"/>
</dbReference>
<name>A0A392UDU9_9FABA</name>
<feature type="non-terminal residue" evidence="1">
    <location>
        <position position="1"/>
    </location>
</feature>
<evidence type="ECO:0000313" key="2">
    <source>
        <dbReference type="Proteomes" id="UP000265520"/>
    </source>
</evidence>
<dbReference type="AlphaFoldDB" id="A0A392UDU9"/>
<accession>A0A392UDU9</accession>